<keyword evidence="3" id="KW-1185">Reference proteome</keyword>
<feature type="region of interest" description="Disordered" evidence="1">
    <location>
        <begin position="182"/>
        <end position="219"/>
    </location>
</feature>
<proteinExistence type="predicted"/>
<protein>
    <submittedName>
        <fullName evidence="2">Uncharacterized protein</fullName>
    </submittedName>
</protein>
<evidence type="ECO:0000256" key="1">
    <source>
        <dbReference type="SAM" id="MobiDB-lite"/>
    </source>
</evidence>
<sequence length="219" mass="24139">MSDGWAPRPKPPGRALVRHVYLRSAAAGIPLISCVCYFPADVDKEFIQLGGVYSDLADSPWESMPDRYEFDLVSECVWHGARDACKVTGAIAQSVEQARRALMNARSLDDGSVEITAELTWDTFFDSRVIVLPDDAAEQSGGPFADHSITARVILDPGRKAGETALEEHELELLMSYRTLDEPTGSDFPELPNDEDVTELETEEEAGEFLDRMGEITAN</sequence>
<dbReference type="AlphaFoldDB" id="A0A238YK77"/>
<name>A0A238YK77_9PSEU</name>
<dbReference type="EMBL" id="FZNW01000015">
    <property type="protein sequence ID" value="SNR71450.1"/>
    <property type="molecule type" value="Genomic_DNA"/>
</dbReference>
<dbReference type="OrthoDB" id="3597808at2"/>
<dbReference type="Proteomes" id="UP000198348">
    <property type="component" value="Unassembled WGS sequence"/>
</dbReference>
<dbReference type="RefSeq" id="WP_141134708.1">
    <property type="nucleotide sequence ID" value="NZ_FZNW01000015.1"/>
</dbReference>
<feature type="compositionally biased region" description="Acidic residues" evidence="1">
    <location>
        <begin position="192"/>
        <end position="208"/>
    </location>
</feature>
<evidence type="ECO:0000313" key="3">
    <source>
        <dbReference type="Proteomes" id="UP000198348"/>
    </source>
</evidence>
<gene>
    <name evidence="2" type="ORF">SAMN06265360_115135</name>
</gene>
<reference evidence="2 3" key="1">
    <citation type="submission" date="2017-06" db="EMBL/GenBank/DDBJ databases">
        <authorList>
            <person name="Kim H.J."/>
            <person name="Triplett B.A."/>
        </authorList>
    </citation>
    <scope>NUCLEOTIDE SEQUENCE [LARGE SCALE GENOMIC DNA]</scope>
    <source>
        <strain evidence="2 3">DSM 45207</strain>
    </source>
</reference>
<evidence type="ECO:0000313" key="2">
    <source>
        <dbReference type="EMBL" id="SNR71450.1"/>
    </source>
</evidence>
<organism evidence="2 3">
    <name type="scientific">Haloechinothrix alba</name>
    <dbReference type="NCBI Taxonomy" id="664784"/>
    <lineage>
        <taxon>Bacteria</taxon>
        <taxon>Bacillati</taxon>
        <taxon>Actinomycetota</taxon>
        <taxon>Actinomycetes</taxon>
        <taxon>Pseudonocardiales</taxon>
        <taxon>Pseudonocardiaceae</taxon>
        <taxon>Haloechinothrix</taxon>
    </lineage>
</organism>
<accession>A0A238YK77</accession>
<feature type="compositionally biased region" description="Basic and acidic residues" evidence="1">
    <location>
        <begin position="209"/>
        <end position="219"/>
    </location>
</feature>